<dbReference type="InterPro" id="IPR002173">
    <property type="entry name" value="Carboh/pur_kinase_PfkB_CS"/>
</dbReference>
<keyword evidence="1" id="KW-0808">Transferase</keyword>
<dbReference type="EMBL" id="JARZFX010000012">
    <property type="protein sequence ID" value="MEC5425270.1"/>
    <property type="molecule type" value="Genomic_DNA"/>
</dbReference>
<dbReference type="InterPro" id="IPR011611">
    <property type="entry name" value="PfkB_dom"/>
</dbReference>
<keyword evidence="5" id="KW-1185">Reference proteome</keyword>
<dbReference type="SUPFAM" id="SSF53613">
    <property type="entry name" value="Ribokinase-like"/>
    <property type="match status" value="1"/>
</dbReference>
<name>A0ABU6KJF3_9BACI</name>
<dbReference type="RefSeq" id="WP_327608821.1">
    <property type="nucleotide sequence ID" value="NZ_JARZFX010000012.1"/>
</dbReference>
<dbReference type="Pfam" id="PF00294">
    <property type="entry name" value="PfkB"/>
    <property type="match status" value="1"/>
</dbReference>
<dbReference type="PROSITE" id="PS00584">
    <property type="entry name" value="PFKB_KINASES_2"/>
    <property type="match status" value="1"/>
</dbReference>
<accession>A0ABU6KJF3</accession>
<evidence type="ECO:0000256" key="2">
    <source>
        <dbReference type="ARBA" id="ARBA00022777"/>
    </source>
</evidence>
<organism evidence="4 5">
    <name type="scientific">Virgibacillus tibetensis</name>
    <dbReference type="NCBI Taxonomy" id="3042313"/>
    <lineage>
        <taxon>Bacteria</taxon>
        <taxon>Bacillati</taxon>
        <taxon>Bacillota</taxon>
        <taxon>Bacilli</taxon>
        <taxon>Bacillales</taxon>
        <taxon>Bacillaceae</taxon>
        <taxon>Virgibacillus</taxon>
    </lineage>
</organism>
<reference evidence="4 5" key="1">
    <citation type="journal article" date="2024" name="Int. J. Syst. Evol. Microbiol.">
        <title>Virgibacillus tibetensis sp. nov., isolated from salt lake on the Tibetan Plateau of China.</title>
        <authorList>
            <person name="Phurbu D."/>
            <person name="Liu Z.-X."/>
            <person name="Wang R."/>
            <person name="Zheng Y.-Y."/>
            <person name="Liu H.-C."/>
            <person name="Zhou Y.-G."/>
            <person name="Yu Y.-J."/>
            <person name="Li A.-H."/>
        </authorList>
    </citation>
    <scope>NUCLEOTIDE SEQUENCE [LARGE SCALE GENOMIC DNA]</scope>
    <source>
        <strain evidence="4 5">C22-A2</strain>
    </source>
</reference>
<dbReference type="PANTHER" id="PTHR42909">
    <property type="entry name" value="ZGC:136858"/>
    <property type="match status" value="1"/>
</dbReference>
<keyword evidence="2 4" id="KW-0418">Kinase</keyword>
<comment type="caution">
    <text evidence="4">The sequence shown here is derived from an EMBL/GenBank/DDBJ whole genome shotgun (WGS) entry which is preliminary data.</text>
</comment>
<proteinExistence type="predicted"/>
<evidence type="ECO:0000259" key="3">
    <source>
        <dbReference type="Pfam" id="PF00294"/>
    </source>
</evidence>
<sequence>MFVTTNFCLTSEKEGVKITFNSKNNHNHIVTSSEINETITSSELENSTLSKEKIAESAASKETQPIICIGGANVDRKLYAKNKIVSGTSNPVQSSRTVGGVARNIAENLGRLGEKVTFLSVGGLDLEWQEIYEASSPFMNLDHVVQLEHRSTGSYTAVLDTDGDLSIALADMDIYEEITPALLEGKSDILKEAKCIVVDLNCPGETINFLCQFTAKHEIPLVVIPVSSPKMDRLPESLSSVSWLIVNKDETESFFKAKLQSYNDWENSVTKWLELGAKNVIVTNGAKGVIVGTETGVIRHYPAVETPLVVDVTGAGDSFCSAIIYSWLKNIKLDSIIKSGLVNAHKTIVSKYTVRKELSEKQIKIDMEEVLNEKIH</sequence>
<dbReference type="InterPro" id="IPR029056">
    <property type="entry name" value="Ribokinase-like"/>
</dbReference>
<evidence type="ECO:0000313" key="4">
    <source>
        <dbReference type="EMBL" id="MEC5425270.1"/>
    </source>
</evidence>
<dbReference type="Gene3D" id="3.40.1190.20">
    <property type="match status" value="1"/>
</dbReference>
<feature type="domain" description="Carbohydrate kinase PfkB" evidence="3">
    <location>
        <begin position="66"/>
        <end position="348"/>
    </location>
</feature>
<evidence type="ECO:0000256" key="1">
    <source>
        <dbReference type="ARBA" id="ARBA00022679"/>
    </source>
</evidence>
<dbReference type="GO" id="GO:0016301">
    <property type="term" value="F:kinase activity"/>
    <property type="evidence" value="ECO:0007669"/>
    <property type="project" value="UniProtKB-KW"/>
</dbReference>
<dbReference type="Proteomes" id="UP001335737">
    <property type="component" value="Unassembled WGS sequence"/>
</dbReference>
<evidence type="ECO:0000313" key="5">
    <source>
        <dbReference type="Proteomes" id="UP001335737"/>
    </source>
</evidence>
<gene>
    <name evidence="4" type="ORF">QGM71_17440</name>
</gene>
<dbReference type="PROSITE" id="PS00583">
    <property type="entry name" value="PFKB_KINASES_1"/>
    <property type="match status" value="1"/>
</dbReference>
<protein>
    <submittedName>
        <fullName evidence="4">Carbohydrate kinase family protein</fullName>
    </submittedName>
</protein>
<dbReference type="PANTHER" id="PTHR42909:SF4">
    <property type="entry name" value="CARBOHYDRATE KINASE, PFKB FAMILY"/>
    <property type="match status" value="1"/>
</dbReference>
<dbReference type="CDD" id="cd01941">
    <property type="entry name" value="YeiC_kinase_like"/>
    <property type="match status" value="1"/>
</dbReference>